<dbReference type="EMBL" id="JAEMEF010000008">
    <property type="protein sequence ID" value="MBL7560177.1"/>
    <property type="molecule type" value="Genomic_DNA"/>
</dbReference>
<evidence type="ECO:0000259" key="3">
    <source>
        <dbReference type="Pfam" id="PF18962"/>
    </source>
</evidence>
<keyword evidence="5" id="KW-1185">Reference proteome</keyword>
<dbReference type="InterPro" id="IPR026444">
    <property type="entry name" value="Secre_tail"/>
</dbReference>
<dbReference type="RefSeq" id="WP_203000667.1">
    <property type="nucleotide sequence ID" value="NZ_JAEMEF010000008.1"/>
</dbReference>
<dbReference type="InterPro" id="IPR006626">
    <property type="entry name" value="PbH1"/>
</dbReference>
<comment type="caution">
    <text evidence="4">The sequence shown here is derived from an EMBL/GenBank/DDBJ whole genome shotgun (WGS) entry which is preliminary data.</text>
</comment>
<organism evidence="4 5">
    <name type="scientific">Olleya sediminilitoris</name>
    <dbReference type="NCBI Taxonomy" id="2795739"/>
    <lineage>
        <taxon>Bacteria</taxon>
        <taxon>Pseudomonadati</taxon>
        <taxon>Bacteroidota</taxon>
        <taxon>Flavobacteriia</taxon>
        <taxon>Flavobacteriales</taxon>
        <taxon>Flavobacteriaceae</taxon>
    </lineage>
</organism>
<gene>
    <name evidence="4" type="ORF">JAO71_10220</name>
</gene>
<sequence>MTNKILFVLTFLIHSFLYSQNVGTDYCGPYTISQPIVYNNIHNTTISGLEITNPNGHCIILNNCSNIIIENCLLKEASGNAVNIENSNGITVTNCNMESVSTGVYVQGQSSQIQVLYNTCKNVNGPFPRGQLTQFNGVSGTGNKINYNVAENIIEDSYPEDIINIYNSNGTAADPIQIKGNWIRGGGPSTSGGGILIGDNGGSYTTVEDNILVNPGQYGLAVAGGNNMILLNNTVFGEQNYFTNVGLYVWDQYQSSCSYITVSGNQVNWTHADGYSNNAWDGNNCGVITDWDNNTWNANIDDSILPNVIDNCNSLGVVDMFQNEFTFFPNPTDGLFSIKFEELQDNITIQVLSVLGQVVQKENFQNTNQIRLHINQSSGIYFVKIIDSKNRQNIMRVIKQ</sequence>
<feature type="domain" description="Secretion system C-terminal sorting" evidence="3">
    <location>
        <begin position="328"/>
        <end position="392"/>
    </location>
</feature>
<evidence type="ECO:0000259" key="2">
    <source>
        <dbReference type="Pfam" id="PF13229"/>
    </source>
</evidence>
<evidence type="ECO:0000313" key="4">
    <source>
        <dbReference type="EMBL" id="MBL7560177.1"/>
    </source>
</evidence>
<evidence type="ECO:0000313" key="5">
    <source>
        <dbReference type="Proteomes" id="UP000605013"/>
    </source>
</evidence>
<keyword evidence="1" id="KW-0732">Signal</keyword>
<proteinExistence type="predicted"/>
<dbReference type="SMART" id="SM00710">
    <property type="entry name" value="PbH1"/>
    <property type="match status" value="7"/>
</dbReference>
<dbReference type="Proteomes" id="UP000605013">
    <property type="component" value="Unassembled WGS sequence"/>
</dbReference>
<dbReference type="Pfam" id="PF18962">
    <property type="entry name" value="Por_Secre_tail"/>
    <property type="match status" value="1"/>
</dbReference>
<dbReference type="SUPFAM" id="SSF51126">
    <property type="entry name" value="Pectin lyase-like"/>
    <property type="match status" value="1"/>
</dbReference>
<dbReference type="Pfam" id="PF13229">
    <property type="entry name" value="Beta_helix"/>
    <property type="match status" value="1"/>
</dbReference>
<accession>A0ABS1WM19</accession>
<dbReference type="NCBIfam" id="TIGR04183">
    <property type="entry name" value="Por_Secre_tail"/>
    <property type="match status" value="1"/>
</dbReference>
<dbReference type="InterPro" id="IPR012334">
    <property type="entry name" value="Pectin_lyas_fold"/>
</dbReference>
<name>A0ABS1WM19_9FLAO</name>
<reference evidence="4 5" key="1">
    <citation type="submission" date="2020-12" db="EMBL/GenBank/DDBJ databases">
        <title>Olleya sediminilitoris sp. nov., isolated from a tidal flat.</title>
        <authorList>
            <person name="Park S."/>
            <person name="Yoon J.-H."/>
        </authorList>
    </citation>
    <scope>NUCLEOTIDE SEQUENCE [LARGE SCALE GENOMIC DNA]</scope>
    <source>
        <strain evidence="4 5">YSTF-M6</strain>
    </source>
</reference>
<dbReference type="InterPro" id="IPR011050">
    <property type="entry name" value="Pectin_lyase_fold/virulence"/>
</dbReference>
<feature type="domain" description="Right handed beta helix" evidence="2">
    <location>
        <begin position="36"/>
        <end position="235"/>
    </location>
</feature>
<protein>
    <submittedName>
        <fullName evidence="4">Right-handed parallel beta-helix repeat-containing protein</fullName>
    </submittedName>
</protein>
<dbReference type="InterPro" id="IPR039448">
    <property type="entry name" value="Beta_helix"/>
</dbReference>
<evidence type="ECO:0000256" key="1">
    <source>
        <dbReference type="ARBA" id="ARBA00022729"/>
    </source>
</evidence>
<dbReference type="Gene3D" id="2.160.20.10">
    <property type="entry name" value="Single-stranded right-handed beta-helix, Pectin lyase-like"/>
    <property type="match status" value="1"/>
</dbReference>